<evidence type="ECO:0000256" key="1">
    <source>
        <dbReference type="SAM" id="MobiDB-lite"/>
    </source>
</evidence>
<dbReference type="InParanoid" id="A0A6J2QHZ5"/>
<keyword evidence="2" id="KW-0732">Signal</keyword>
<keyword evidence="3" id="KW-1185">Reference proteome</keyword>
<feature type="chain" id="PRO_5026660368" evidence="2">
    <location>
        <begin position="23"/>
        <end position="411"/>
    </location>
</feature>
<feature type="region of interest" description="Disordered" evidence="1">
    <location>
        <begin position="186"/>
        <end position="205"/>
    </location>
</feature>
<name>A0A6J2QHZ5_COTGO</name>
<proteinExistence type="predicted"/>
<gene>
    <name evidence="4" type="primary">LOC115014695</name>
</gene>
<evidence type="ECO:0000256" key="2">
    <source>
        <dbReference type="SAM" id="SignalP"/>
    </source>
</evidence>
<protein>
    <submittedName>
        <fullName evidence="4">Uncharacterized protein LOC115014695</fullName>
    </submittedName>
</protein>
<sequence length="411" mass="44601">MMIAQFVAGASLFALLIVEICCHPVKQGSNPGASFKSSNMNTAPNLDLYREVPSGQFSPGAVRFNNAPSQGISTPIDHAVPDTRPSVSEFIVQREITSLVGSSSPGLLYSGNKGTLYQEVPSDQFSTGAVQFNNATSQGISTPIAHAVPDTRPSVSEFIVQREIMPFVGSSSPGLLFSGNRATSVRQNSTSSAQPEAGFQSASQDANWAVASPPDLFYGGEEMSTGTRGVVSSRPKKLSLLQPMYQAGELSNYELSNEHGDFERETEEQGWWPQQPRPMQESAGQGFASQPRPVFNMGRSLSPYHYYDFSFLTGQYPPGTFSHASSSYEQGRDYWQDVHYMKDSGTSNPRPEQQIQTFTGDFGAPQSIEYPSTPVGSPVMSGYGQGGAQPGLEASSPQHFWQSSRWPNHAY</sequence>
<accession>A0A6J2QHZ5</accession>
<feature type="compositionally biased region" description="Polar residues" evidence="1">
    <location>
        <begin position="395"/>
        <end position="411"/>
    </location>
</feature>
<evidence type="ECO:0000313" key="4">
    <source>
        <dbReference type="RefSeq" id="XP_029297589.1"/>
    </source>
</evidence>
<feature type="region of interest" description="Disordered" evidence="1">
    <location>
        <begin position="373"/>
        <end position="411"/>
    </location>
</feature>
<dbReference type="Proteomes" id="UP000504630">
    <property type="component" value="Chromosome 10"/>
</dbReference>
<evidence type="ECO:0000313" key="3">
    <source>
        <dbReference type="Proteomes" id="UP000504630"/>
    </source>
</evidence>
<feature type="signal peptide" evidence="2">
    <location>
        <begin position="1"/>
        <end position="22"/>
    </location>
</feature>
<dbReference type="OrthoDB" id="8877610at2759"/>
<dbReference type="RefSeq" id="XP_029297589.1">
    <property type="nucleotide sequence ID" value="XM_029441729.1"/>
</dbReference>
<organism evidence="3 4">
    <name type="scientific">Cottoperca gobio</name>
    <name type="common">Frogmouth</name>
    <name type="synonym">Aphritis gobio</name>
    <dbReference type="NCBI Taxonomy" id="56716"/>
    <lineage>
        <taxon>Eukaryota</taxon>
        <taxon>Metazoa</taxon>
        <taxon>Chordata</taxon>
        <taxon>Craniata</taxon>
        <taxon>Vertebrata</taxon>
        <taxon>Euteleostomi</taxon>
        <taxon>Actinopterygii</taxon>
        <taxon>Neopterygii</taxon>
        <taxon>Teleostei</taxon>
        <taxon>Neoteleostei</taxon>
        <taxon>Acanthomorphata</taxon>
        <taxon>Eupercaria</taxon>
        <taxon>Perciformes</taxon>
        <taxon>Notothenioidei</taxon>
        <taxon>Bovichtidae</taxon>
        <taxon>Cottoperca</taxon>
    </lineage>
</organism>
<reference evidence="4" key="1">
    <citation type="submission" date="2025-08" db="UniProtKB">
        <authorList>
            <consortium name="RefSeq"/>
        </authorList>
    </citation>
    <scope>IDENTIFICATION</scope>
</reference>
<dbReference type="KEGG" id="cgob:115014695"/>
<dbReference type="AlphaFoldDB" id="A0A6J2QHZ5"/>
<dbReference type="GeneID" id="115014695"/>